<evidence type="ECO:0000256" key="2">
    <source>
        <dbReference type="SAM" id="Phobius"/>
    </source>
</evidence>
<reference evidence="3 4" key="1">
    <citation type="submission" date="2020-07" db="EMBL/GenBank/DDBJ databases">
        <title>Sequencing the genomes of 1000 actinobacteria strains.</title>
        <authorList>
            <person name="Klenk H.-P."/>
        </authorList>
    </citation>
    <scope>NUCLEOTIDE SEQUENCE [LARGE SCALE GENOMIC DNA]</scope>
    <source>
        <strain evidence="3 4">DSM 103833</strain>
    </source>
</reference>
<gene>
    <name evidence="3" type="ORF">HNR19_003038</name>
</gene>
<keyword evidence="2" id="KW-1133">Transmembrane helix</keyword>
<dbReference type="EMBL" id="JACCFP010000001">
    <property type="protein sequence ID" value="NYJ02340.1"/>
    <property type="molecule type" value="Genomic_DNA"/>
</dbReference>
<dbReference type="Pfam" id="PF18986">
    <property type="entry name" value="DUF5719"/>
    <property type="match status" value="1"/>
</dbReference>
<comment type="caution">
    <text evidence="3">The sequence shown here is derived from an EMBL/GenBank/DDBJ whole genome shotgun (WGS) entry which is preliminary data.</text>
</comment>
<dbReference type="InterPro" id="IPR043777">
    <property type="entry name" value="DUF5719"/>
</dbReference>
<keyword evidence="2" id="KW-0472">Membrane</keyword>
<dbReference type="Proteomes" id="UP000530424">
    <property type="component" value="Unassembled WGS sequence"/>
</dbReference>
<keyword evidence="2" id="KW-0812">Transmembrane</keyword>
<name>A0A853C2B9_9ACTN</name>
<feature type="compositionally biased region" description="Basic and acidic residues" evidence="1">
    <location>
        <begin position="1"/>
        <end position="21"/>
    </location>
</feature>
<accession>A0A853C2B9</accession>
<proteinExistence type="predicted"/>
<protein>
    <submittedName>
        <fullName evidence="3">Uncharacterized protein</fullName>
    </submittedName>
</protein>
<evidence type="ECO:0000313" key="3">
    <source>
        <dbReference type="EMBL" id="NYJ02340.1"/>
    </source>
</evidence>
<feature type="region of interest" description="Disordered" evidence="1">
    <location>
        <begin position="1"/>
        <end position="35"/>
    </location>
</feature>
<keyword evidence="4" id="KW-1185">Reference proteome</keyword>
<dbReference type="RefSeq" id="WP_179668721.1">
    <property type="nucleotide sequence ID" value="NZ_JACCFP010000001.1"/>
</dbReference>
<feature type="transmembrane region" description="Helical" evidence="2">
    <location>
        <begin position="39"/>
        <end position="60"/>
    </location>
</feature>
<sequence>MSDDRPNETTETNEPGRRADRGAAPAQGRRAEQSRKRRIDAVVALAIVLPAAVAIGLGLVQDDGLPSLPTSPPTRSQLTSSVVVCPSAISEGEVSLTRVPQVAGGDVTVRTAPAPDGAPDLLADLPPGEDLGVVPERLTPVPDSAGAVAATGSGAAAPGLVAGRGEAIAPGECRGPSFDEWFVGLGAASSDRSTLELVNPEAGPAVVEISLFGPRGQLNAPDDLRSITVPGQSVQTVDLSAAMPKRVDFSAHLTVTRGRVTAAVRQTYDPLGRGRVTTDFLLPQARPDTDNLLLGLEPTGGRQLFVHNPGDDELRATVQVVTKDAAFTPADTEELVVGPEQTRRYALADLLPAGATKDSYGILVKTTSPAAVAVRSLVDDDLALFSPLPSVQEPAVAVLPEGAKRLLLGGAQRVGLVQVRATDADGKVVAEERVEVLAGGVAEVELPDDAVAITVESRATPISGTVLVSGSGSAPGLGVVRLRDAAVYADVPVVAPE</sequence>
<evidence type="ECO:0000313" key="4">
    <source>
        <dbReference type="Proteomes" id="UP000530424"/>
    </source>
</evidence>
<organism evidence="3 4">
    <name type="scientific">Nocardioides thalensis</name>
    <dbReference type="NCBI Taxonomy" id="1914755"/>
    <lineage>
        <taxon>Bacteria</taxon>
        <taxon>Bacillati</taxon>
        <taxon>Actinomycetota</taxon>
        <taxon>Actinomycetes</taxon>
        <taxon>Propionibacteriales</taxon>
        <taxon>Nocardioidaceae</taxon>
        <taxon>Nocardioides</taxon>
    </lineage>
</organism>
<dbReference type="AlphaFoldDB" id="A0A853C2B9"/>
<evidence type="ECO:0000256" key="1">
    <source>
        <dbReference type="SAM" id="MobiDB-lite"/>
    </source>
</evidence>